<dbReference type="InterPro" id="IPR011006">
    <property type="entry name" value="CheY-like_superfamily"/>
</dbReference>
<dbReference type="PROSITE" id="PS00622">
    <property type="entry name" value="HTH_LUXR_1"/>
    <property type="match status" value="1"/>
</dbReference>
<dbReference type="SMART" id="SM00448">
    <property type="entry name" value="REC"/>
    <property type="match status" value="1"/>
</dbReference>
<comment type="caution">
    <text evidence="7">The sequence shown here is derived from an EMBL/GenBank/DDBJ whole genome shotgun (WGS) entry which is preliminary data.</text>
</comment>
<dbReference type="PROSITE" id="PS50110">
    <property type="entry name" value="RESPONSE_REGULATORY"/>
    <property type="match status" value="1"/>
</dbReference>
<gene>
    <name evidence="7" type="ORF">KDW_19690</name>
</gene>
<feature type="domain" description="Response regulatory" evidence="6">
    <location>
        <begin position="254"/>
        <end position="370"/>
    </location>
</feature>
<dbReference type="InterPro" id="IPR036890">
    <property type="entry name" value="HATPase_C_sf"/>
</dbReference>
<feature type="region of interest" description="Disordered" evidence="4">
    <location>
        <begin position="154"/>
        <end position="175"/>
    </location>
</feature>
<dbReference type="PANTHER" id="PTHR43214:SF43">
    <property type="entry name" value="TWO-COMPONENT RESPONSE REGULATOR"/>
    <property type="match status" value="1"/>
</dbReference>
<dbReference type="EMBL" id="BKZW01000001">
    <property type="protein sequence ID" value="GER87807.1"/>
    <property type="molecule type" value="Genomic_DNA"/>
</dbReference>
<evidence type="ECO:0000313" key="8">
    <source>
        <dbReference type="Proteomes" id="UP000326912"/>
    </source>
</evidence>
<dbReference type="Gene3D" id="3.30.565.10">
    <property type="entry name" value="Histidine kinase-like ATPase, C-terminal domain"/>
    <property type="match status" value="1"/>
</dbReference>
<keyword evidence="1 3" id="KW-0597">Phosphoprotein</keyword>
<accession>A0A5J4KMZ6</accession>
<dbReference type="PRINTS" id="PR00038">
    <property type="entry name" value="HTHLUXR"/>
</dbReference>
<feature type="domain" description="HTH luxR-type" evidence="5">
    <location>
        <begin position="394"/>
        <end position="459"/>
    </location>
</feature>
<dbReference type="PANTHER" id="PTHR43214">
    <property type="entry name" value="TWO-COMPONENT RESPONSE REGULATOR"/>
    <property type="match status" value="1"/>
</dbReference>
<dbReference type="InterPro" id="IPR001789">
    <property type="entry name" value="Sig_transdc_resp-reg_receiver"/>
</dbReference>
<evidence type="ECO:0000313" key="7">
    <source>
        <dbReference type="EMBL" id="GER87807.1"/>
    </source>
</evidence>
<reference evidence="7 8" key="1">
    <citation type="submission" date="2019-10" db="EMBL/GenBank/DDBJ databases">
        <title>Dictyobacter vulcani sp. nov., within the class Ktedonobacteria, isolated from soil of volcanic Mt. Zao.</title>
        <authorList>
            <person name="Zheng Y."/>
            <person name="Wang C.M."/>
            <person name="Sakai Y."/>
            <person name="Abe K."/>
            <person name="Yokota A."/>
            <person name="Yabe S."/>
        </authorList>
    </citation>
    <scope>NUCLEOTIDE SEQUENCE [LARGE SCALE GENOMIC DNA]</scope>
    <source>
        <strain evidence="7 8">W12</strain>
    </source>
</reference>
<dbReference type="InterPro" id="IPR039420">
    <property type="entry name" value="WalR-like"/>
</dbReference>
<dbReference type="AlphaFoldDB" id="A0A5J4KMZ6"/>
<feature type="modified residue" description="4-aspartylphosphate" evidence="3">
    <location>
        <position position="305"/>
    </location>
</feature>
<dbReference type="SUPFAM" id="SSF46894">
    <property type="entry name" value="C-terminal effector domain of the bipartite response regulators"/>
    <property type="match status" value="1"/>
</dbReference>
<dbReference type="Proteomes" id="UP000326912">
    <property type="component" value="Unassembled WGS sequence"/>
</dbReference>
<dbReference type="InterPro" id="IPR058245">
    <property type="entry name" value="NreC/VraR/RcsB-like_REC"/>
</dbReference>
<keyword evidence="8" id="KW-1185">Reference proteome</keyword>
<dbReference type="SMART" id="SM00421">
    <property type="entry name" value="HTH_LUXR"/>
    <property type="match status" value="1"/>
</dbReference>
<dbReference type="Gene3D" id="3.40.50.2300">
    <property type="match status" value="1"/>
</dbReference>
<dbReference type="Pfam" id="PF00196">
    <property type="entry name" value="GerE"/>
    <property type="match status" value="1"/>
</dbReference>
<evidence type="ECO:0000256" key="3">
    <source>
        <dbReference type="PROSITE-ProRule" id="PRU00169"/>
    </source>
</evidence>
<dbReference type="GO" id="GO:0003677">
    <property type="term" value="F:DNA binding"/>
    <property type="evidence" value="ECO:0007669"/>
    <property type="project" value="UniProtKB-KW"/>
</dbReference>
<evidence type="ECO:0000259" key="5">
    <source>
        <dbReference type="PROSITE" id="PS50043"/>
    </source>
</evidence>
<evidence type="ECO:0008006" key="9">
    <source>
        <dbReference type="Google" id="ProtNLM"/>
    </source>
</evidence>
<evidence type="ECO:0000259" key="6">
    <source>
        <dbReference type="PROSITE" id="PS50110"/>
    </source>
</evidence>
<keyword evidence="2" id="KW-0238">DNA-binding</keyword>
<evidence type="ECO:0000256" key="4">
    <source>
        <dbReference type="SAM" id="MobiDB-lite"/>
    </source>
</evidence>
<dbReference type="InterPro" id="IPR016032">
    <property type="entry name" value="Sig_transdc_resp-reg_C-effctor"/>
</dbReference>
<dbReference type="CDD" id="cd17535">
    <property type="entry name" value="REC_NarL-like"/>
    <property type="match status" value="1"/>
</dbReference>
<dbReference type="GO" id="GO:0000160">
    <property type="term" value="P:phosphorelay signal transduction system"/>
    <property type="evidence" value="ECO:0007669"/>
    <property type="project" value="InterPro"/>
</dbReference>
<feature type="compositionally biased region" description="Acidic residues" evidence="4">
    <location>
        <begin position="156"/>
        <end position="171"/>
    </location>
</feature>
<dbReference type="SUPFAM" id="SSF52172">
    <property type="entry name" value="CheY-like"/>
    <property type="match status" value="1"/>
</dbReference>
<evidence type="ECO:0000256" key="2">
    <source>
        <dbReference type="ARBA" id="ARBA00023125"/>
    </source>
</evidence>
<protein>
    <recommendedName>
        <fullName evidence="9">DNA-binding response regulator</fullName>
    </recommendedName>
</protein>
<sequence length="464" mass="51085">MSTYPHEQLLHILSTLLIELHTLHLLVRPEEQSGTLDLDAVRAGISDVELLAYEALAIARTALEEIPIPELDGVALPEALSRAVEETAEQLHLASRISFSGEDEQRAPDRALSAESERLLYLLTREVLYQVSRHRDAHRVRFTFNYRQDDVHLSLEDDGLPEGGSEQDPDEAPAPPFDFVPVAADMTLTPVMRDLRSRLERLGGSLVITVLQERGVRVQVVLPYHLPSQASEDSPITPVALSTGDGTATHDRVTILLVDALAVTRAGLHRLLEVYPGLSVIGEAVDGVQAVSETLELGPQVVLMDTQLPNGQSLEALRQIKQLNLNTRVLLLATQDHEEYLYETLRAGADGYVLKDIAPDDLAQAVRMVARGEVLVQPQLAGRLLSRFGRQGRGNAPYETLTARELEVLRLLVRGLRNKEIAARLSVSERTVNFHLANIYQKLGVSGRTEALSKALEQGLISTS</sequence>
<proteinExistence type="predicted"/>
<dbReference type="PROSITE" id="PS50043">
    <property type="entry name" value="HTH_LUXR_2"/>
    <property type="match status" value="1"/>
</dbReference>
<evidence type="ECO:0000256" key="1">
    <source>
        <dbReference type="ARBA" id="ARBA00022553"/>
    </source>
</evidence>
<dbReference type="RefSeq" id="WP_151755772.1">
    <property type="nucleotide sequence ID" value="NZ_BKZW01000001.1"/>
</dbReference>
<dbReference type="InterPro" id="IPR000792">
    <property type="entry name" value="Tscrpt_reg_LuxR_C"/>
</dbReference>
<dbReference type="GO" id="GO:0006355">
    <property type="term" value="P:regulation of DNA-templated transcription"/>
    <property type="evidence" value="ECO:0007669"/>
    <property type="project" value="InterPro"/>
</dbReference>
<name>A0A5J4KMZ6_9CHLR</name>
<organism evidence="7 8">
    <name type="scientific">Dictyobacter vulcani</name>
    <dbReference type="NCBI Taxonomy" id="2607529"/>
    <lineage>
        <taxon>Bacteria</taxon>
        <taxon>Bacillati</taxon>
        <taxon>Chloroflexota</taxon>
        <taxon>Ktedonobacteria</taxon>
        <taxon>Ktedonobacterales</taxon>
        <taxon>Dictyobacteraceae</taxon>
        <taxon>Dictyobacter</taxon>
    </lineage>
</organism>
<dbReference type="Pfam" id="PF00072">
    <property type="entry name" value="Response_reg"/>
    <property type="match status" value="1"/>
</dbReference>
<dbReference type="CDD" id="cd06170">
    <property type="entry name" value="LuxR_C_like"/>
    <property type="match status" value="1"/>
</dbReference>